<evidence type="ECO:0000313" key="2">
    <source>
        <dbReference type="EMBL" id="AVE05386.1"/>
    </source>
</evidence>
<feature type="domain" description="TfuA-like core" evidence="1">
    <location>
        <begin position="92"/>
        <end position="210"/>
    </location>
</feature>
<dbReference type="EMBL" id="CP025494">
    <property type="protein sequence ID" value="AVE05386.1"/>
    <property type="molecule type" value="Genomic_DNA"/>
</dbReference>
<dbReference type="InterPro" id="IPR012924">
    <property type="entry name" value="TfuA_core"/>
</dbReference>
<evidence type="ECO:0000259" key="1">
    <source>
        <dbReference type="Pfam" id="PF07812"/>
    </source>
</evidence>
<name>A0A2L1JAB4_9PSED</name>
<dbReference type="Pfam" id="PF07812">
    <property type="entry name" value="TfuA"/>
    <property type="match status" value="1"/>
</dbReference>
<reference evidence="2 3" key="1">
    <citation type="submission" date="2017-12" db="EMBL/GenBank/DDBJ databases">
        <title>Genome sequence of Pseudomonas palleroniana MAB3.</title>
        <authorList>
            <person name="Nascimento F.X."/>
        </authorList>
    </citation>
    <scope>NUCLEOTIDE SEQUENCE [LARGE SCALE GENOMIC DNA]</scope>
    <source>
        <strain evidence="2 3">MAB3</strain>
    </source>
</reference>
<gene>
    <name evidence="2" type="ORF">CYL20_12840</name>
</gene>
<accession>A0A2L1JAB4</accession>
<evidence type="ECO:0000313" key="3">
    <source>
        <dbReference type="Proteomes" id="UP000237830"/>
    </source>
</evidence>
<sequence length="261" mass="29246">MIHRWRWSRSLSQAWSRSSRHSSVQVLACRAISHARVGASMKLHLFVGPTASGMEQALAGQSEVVVHAPARRGDIQTLVAQYPQPGCIAIVDGTFHSFPSVGHIEIRHAIQRGWKVWGLASMGAIRAGEMRLLGMQGYGVVYGHYRDDPEFDDDEVTLVHEIDAPYRAMSEPLIHLRGFVSALQNQQKISAHHAQAIIQDLKERWYAERTLSRLKKLLLATDQMTRQAVDEALAGFNEFRVKSQDLQGFLTSRCWHAESAG</sequence>
<dbReference type="Proteomes" id="UP000237830">
    <property type="component" value="Chromosome"/>
</dbReference>
<organism evidence="2 3">
    <name type="scientific">Pseudomonas palleroniana</name>
    <dbReference type="NCBI Taxonomy" id="191390"/>
    <lineage>
        <taxon>Bacteria</taxon>
        <taxon>Pseudomonadati</taxon>
        <taxon>Pseudomonadota</taxon>
        <taxon>Gammaproteobacteria</taxon>
        <taxon>Pseudomonadales</taxon>
        <taxon>Pseudomonadaceae</taxon>
        <taxon>Pseudomonas</taxon>
    </lineage>
</organism>
<dbReference type="AlphaFoldDB" id="A0A2L1JAB4"/>
<proteinExistence type="predicted"/>
<protein>
    <recommendedName>
        <fullName evidence="1">TfuA-like core domain-containing protein</fullName>
    </recommendedName>
</protein>